<dbReference type="PANTHER" id="PTHR15549">
    <property type="entry name" value="PAIRED IMMUNOGLOBULIN-LIKE TYPE 2 RECEPTOR"/>
    <property type="match status" value="1"/>
</dbReference>
<protein>
    <submittedName>
        <fullName evidence="7">Uncharacterized protein</fullName>
    </submittedName>
</protein>
<sequence length="292" mass="31349">MTTPTGPLTTTNPPTPSGPGAHLPKHIALILGIVFGGLALLALLIAWIFLLRRRMNAWLDGSRRVSRPEVAASLWSTKPSKAPLTPFILQPSKQPYHALPRYAYGADLQADYTLFLLSPAPPSSSSSTTSWLPIMSTAKHSHNTSQAQSLNGPFTSPSPCPPRFSPTPHPYTTSPSPHPPTTPPRPSSSSTSRPSPFSTSRTTITPFISTLPHLQAHLHLQAPRDHLPSSKAREAMHSHNHTWGASPVSFATSSSSLATSTRLTTTVAPPPTNASRRWADEDEDTLPPGCVL</sequence>
<dbReference type="GO" id="GO:0016020">
    <property type="term" value="C:membrane"/>
    <property type="evidence" value="ECO:0007669"/>
    <property type="project" value="UniProtKB-SubCell"/>
</dbReference>
<dbReference type="PANTHER" id="PTHR15549:SF6">
    <property type="entry name" value="MID2 DOMAIN-CONTAINING PROTEIN"/>
    <property type="match status" value="1"/>
</dbReference>
<evidence type="ECO:0000256" key="6">
    <source>
        <dbReference type="SAM" id="Phobius"/>
    </source>
</evidence>
<evidence type="ECO:0000256" key="3">
    <source>
        <dbReference type="ARBA" id="ARBA00022989"/>
    </source>
</evidence>
<evidence type="ECO:0000256" key="2">
    <source>
        <dbReference type="ARBA" id="ARBA00022692"/>
    </source>
</evidence>
<reference evidence="7" key="1">
    <citation type="submission" date="2020-11" db="EMBL/GenBank/DDBJ databases">
        <authorList>
            <consortium name="DOE Joint Genome Institute"/>
            <person name="Ahrendt S."/>
            <person name="Riley R."/>
            <person name="Andreopoulos W."/>
            <person name="Labutti K."/>
            <person name="Pangilinan J."/>
            <person name="Ruiz-Duenas F.J."/>
            <person name="Barrasa J.M."/>
            <person name="Sanchez-Garcia M."/>
            <person name="Camarero S."/>
            <person name="Miyauchi S."/>
            <person name="Serrano A."/>
            <person name="Linde D."/>
            <person name="Babiker R."/>
            <person name="Drula E."/>
            <person name="Ayuso-Fernandez I."/>
            <person name="Pacheco R."/>
            <person name="Padilla G."/>
            <person name="Ferreira P."/>
            <person name="Barriuso J."/>
            <person name="Kellner H."/>
            <person name="Castanera R."/>
            <person name="Alfaro M."/>
            <person name="Ramirez L."/>
            <person name="Pisabarro A.G."/>
            <person name="Kuo A."/>
            <person name="Tritt A."/>
            <person name="Lipzen A."/>
            <person name="He G."/>
            <person name="Yan M."/>
            <person name="Ng V."/>
            <person name="Cullen D."/>
            <person name="Martin F."/>
            <person name="Rosso M.-N."/>
            <person name="Henrissat B."/>
            <person name="Hibbett D."/>
            <person name="Martinez A.T."/>
            <person name="Grigoriev I.V."/>
        </authorList>
    </citation>
    <scope>NUCLEOTIDE SEQUENCE</scope>
    <source>
        <strain evidence="7">CIRM-BRFM 674</strain>
    </source>
</reference>
<evidence type="ECO:0000256" key="5">
    <source>
        <dbReference type="SAM" id="MobiDB-lite"/>
    </source>
</evidence>
<evidence type="ECO:0000256" key="4">
    <source>
        <dbReference type="ARBA" id="ARBA00023136"/>
    </source>
</evidence>
<evidence type="ECO:0000256" key="1">
    <source>
        <dbReference type="ARBA" id="ARBA00004167"/>
    </source>
</evidence>
<keyword evidence="8" id="KW-1185">Reference proteome</keyword>
<feature type="compositionally biased region" description="Pro residues" evidence="5">
    <location>
        <begin position="176"/>
        <end position="186"/>
    </location>
</feature>
<feature type="region of interest" description="Disordered" evidence="5">
    <location>
        <begin position="260"/>
        <end position="292"/>
    </location>
</feature>
<feature type="compositionally biased region" description="Low complexity" evidence="5">
    <location>
        <begin position="187"/>
        <end position="203"/>
    </location>
</feature>
<dbReference type="AlphaFoldDB" id="A0A9P5YPW2"/>
<dbReference type="InterPro" id="IPR051694">
    <property type="entry name" value="Immunoregulatory_rcpt-like"/>
</dbReference>
<feature type="region of interest" description="Disordered" evidence="5">
    <location>
        <begin position="139"/>
        <end position="203"/>
    </location>
</feature>
<accession>A0A9P5YPW2</accession>
<proteinExistence type="predicted"/>
<gene>
    <name evidence="7" type="ORF">BDN70DRAFT_937825</name>
</gene>
<feature type="transmembrane region" description="Helical" evidence="6">
    <location>
        <begin position="27"/>
        <end position="50"/>
    </location>
</feature>
<keyword evidence="4 6" id="KW-0472">Membrane</keyword>
<comment type="subcellular location">
    <subcellularLocation>
        <location evidence="1">Membrane</location>
        <topology evidence="1">Single-pass membrane protein</topology>
    </subcellularLocation>
</comment>
<dbReference type="EMBL" id="MU155486">
    <property type="protein sequence ID" value="KAF9472918.1"/>
    <property type="molecule type" value="Genomic_DNA"/>
</dbReference>
<evidence type="ECO:0000313" key="8">
    <source>
        <dbReference type="Proteomes" id="UP000807469"/>
    </source>
</evidence>
<dbReference type="PRINTS" id="PR01217">
    <property type="entry name" value="PRICHEXTENSN"/>
</dbReference>
<feature type="compositionally biased region" description="Pro residues" evidence="5">
    <location>
        <begin position="156"/>
        <end position="169"/>
    </location>
</feature>
<evidence type="ECO:0000313" key="7">
    <source>
        <dbReference type="EMBL" id="KAF9472918.1"/>
    </source>
</evidence>
<dbReference type="GO" id="GO:0071944">
    <property type="term" value="C:cell periphery"/>
    <property type="evidence" value="ECO:0007669"/>
    <property type="project" value="UniProtKB-ARBA"/>
</dbReference>
<dbReference type="Proteomes" id="UP000807469">
    <property type="component" value="Unassembled WGS sequence"/>
</dbReference>
<keyword evidence="2 6" id="KW-0812">Transmembrane</keyword>
<keyword evidence="3 6" id="KW-1133">Transmembrane helix</keyword>
<feature type="compositionally biased region" description="Polar residues" evidence="5">
    <location>
        <begin position="143"/>
        <end position="152"/>
    </location>
</feature>
<comment type="caution">
    <text evidence="7">The sequence shown here is derived from an EMBL/GenBank/DDBJ whole genome shotgun (WGS) entry which is preliminary data.</text>
</comment>
<name>A0A9P5YPW2_9AGAR</name>
<organism evidence="7 8">
    <name type="scientific">Pholiota conissans</name>
    <dbReference type="NCBI Taxonomy" id="109636"/>
    <lineage>
        <taxon>Eukaryota</taxon>
        <taxon>Fungi</taxon>
        <taxon>Dikarya</taxon>
        <taxon>Basidiomycota</taxon>
        <taxon>Agaricomycotina</taxon>
        <taxon>Agaricomycetes</taxon>
        <taxon>Agaricomycetidae</taxon>
        <taxon>Agaricales</taxon>
        <taxon>Agaricineae</taxon>
        <taxon>Strophariaceae</taxon>
        <taxon>Pholiota</taxon>
    </lineage>
</organism>